<dbReference type="Proteomes" id="UP000746751">
    <property type="component" value="Unassembled WGS sequence"/>
</dbReference>
<dbReference type="GO" id="GO:0000155">
    <property type="term" value="F:phosphorelay sensor kinase activity"/>
    <property type="evidence" value="ECO:0007669"/>
    <property type="project" value="InterPro"/>
</dbReference>
<proteinExistence type="predicted"/>
<comment type="catalytic activity">
    <reaction evidence="1">
        <text>ATP + protein L-histidine = ADP + protein N-phospho-L-histidine.</text>
        <dbReference type="EC" id="2.7.13.3"/>
    </reaction>
</comment>
<dbReference type="GO" id="GO:0005886">
    <property type="term" value="C:plasma membrane"/>
    <property type="evidence" value="ECO:0007669"/>
    <property type="project" value="UniProtKB-SubCell"/>
</dbReference>
<dbReference type="Gene3D" id="1.10.287.130">
    <property type="match status" value="1"/>
</dbReference>
<reference evidence="6" key="1">
    <citation type="journal article" date="2021" name="PeerJ">
        <title>Extensive microbial diversity within the chicken gut microbiome revealed by metagenomics and culture.</title>
        <authorList>
            <person name="Gilroy R."/>
            <person name="Ravi A."/>
            <person name="Getino M."/>
            <person name="Pursley I."/>
            <person name="Horton D.L."/>
            <person name="Alikhan N.F."/>
            <person name="Baker D."/>
            <person name="Gharbi K."/>
            <person name="Hall N."/>
            <person name="Watson M."/>
            <person name="Adriaenssens E.M."/>
            <person name="Foster-Nyarko E."/>
            <person name="Jarju S."/>
            <person name="Secka A."/>
            <person name="Antonio M."/>
            <person name="Oren A."/>
            <person name="Chaudhuri R.R."/>
            <person name="La Ragione R."/>
            <person name="Hildebrand F."/>
            <person name="Pallen M.J."/>
        </authorList>
    </citation>
    <scope>NUCLEOTIDE SEQUENCE</scope>
    <source>
        <strain evidence="6">ChiGjej2B2-7701</strain>
    </source>
</reference>
<keyword evidence="4" id="KW-0812">Transmembrane</keyword>
<evidence type="ECO:0000256" key="3">
    <source>
        <dbReference type="ARBA" id="ARBA00012438"/>
    </source>
</evidence>
<evidence type="ECO:0000256" key="2">
    <source>
        <dbReference type="ARBA" id="ARBA00004236"/>
    </source>
</evidence>
<dbReference type="EC" id="2.7.13.3" evidence="3"/>
<keyword evidence="4" id="KW-0472">Membrane</keyword>
<organism evidence="6 7">
    <name type="scientific">Collinsella ihumii</name>
    <dbReference type="NCBI Taxonomy" id="1720204"/>
    <lineage>
        <taxon>Bacteria</taxon>
        <taxon>Bacillati</taxon>
        <taxon>Actinomycetota</taxon>
        <taxon>Coriobacteriia</taxon>
        <taxon>Coriobacteriales</taxon>
        <taxon>Coriobacteriaceae</taxon>
        <taxon>Collinsella</taxon>
    </lineage>
</organism>
<evidence type="ECO:0000256" key="1">
    <source>
        <dbReference type="ARBA" id="ARBA00000085"/>
    </source>
</evidence>
<evidence type="ECO:0000313" key="7">
    <source>
        <dbReference type="Proteomes" id="UP000746751"/>
    </source>
</evidence>
<evidence type="ECO:0000256" key="4">
    <source>
        <dbReference type="SAM" id="Phobius"/>
    </source>
</evidence>
<protein>
    <recommendedName>
        <fullName evidence="3">histidine kinase</fullName>
        <ecNumber evidence="3">2.7.13.3</ecNumber>
    </recommendedName>
</protein>
<comment type="caution">
    <text evidence="6">The sequence shown here is derived from an EMBL/GenBank/DDBJ whole genome shotgun (WGS) entry which is preliminary data.</text>
</comment>
<feature type="transmembrane region" description="Helical" evidence="4">
    <location>
        <begin position="198"/>
        <end position="225"/>
    </location>
</feature>
<feature type="transmembrane region" description="Helical" evidence="4">
    <location>
        <begin position="12"/>
        <end position="37"/>
    </location>
</feature>
<reference evidence="6" key="2">
    <citation type="submission" date="2021-09" db="EMBL/GenBank/DDBJ databases">
        <authorList>
            <person name="Gilroy R."/>
        </authorList>
    </citation>
    <scope>NUCLEOTIDE SEQUENCE</scope>
    <source>
        <strain evidence="6">ChiGjej2B2-7701</strain>
    </source>
</reference>
<name>A0A921LRD5_9ACTN</name>
<feature type="domain" description="Signal transduction histidine kinase dimerisation/phosphoacceptor" evidence="5">
    <location>
        <begin position="236"/>
        <end position="293"/>
    </location>
</feature>
<dbReference type="CDD" id="cd00082">
    <property type="entry name" value="HisKA"/>
    <property type="match status" value="1"/>
</dbReference>
<evidence type="ECO:0000259" key="5">
    <source>
        <dbReference type="Pfam" id="PF00512"/>
    </source>
</evidence>
<evidence type="ECO:0000313" key="6">
    <source>
        <dbReference type="EMBL" id="HJG30895.1"/>
    </source>
</evidence>
<gene>
    <name evidence="6" type="ORF">K8U80_05820</name>
</gene>
<dbReference type="SUPFAM" id="SSF47384">
    <property type="entry name" value="Homodimeric domain of signal transducing histidine kinase"/>
    <property type="match status" value="1"/>
</dbReference>
<dbReference type="AlphaFoldDB" id="A0A921LRD5"/>
<dbReference type="InterPro" id="IPR036097">
    <property type="entry name" value="HisK_dim/P_sf"/>
</dbReference>
<dbReference type="EMBL" id="DYVF01000041">
    <property type="protein sequence ID" value="HJG30895.1"/>
    <property type="molecule type" value="Genomic_DNA"/>
</dbReference>
<keyword evidence="4" id="KW-1133">Transmembrane helix</keyword>
<comment type="subcellular location">
    <subcellularLocation>
        <location evidence="2">Cell membrane</location>
    </subcellularLocation>
</comment>
<sequence>MKDHELKRFRRRIVAAAAGALTVCVALCMAALCYVVVDANLSDYRARLEDASNAPFSGVSADRLDAREVTLPSGGIYPSETVWRVLVNDAGEVLEVALPAVGDQFTWTPDSETTFTSKDLSELVGLRDEKGSAPFEYAGCTWLGTWQPAGESEDGITVSPTGAIEDAGAATDAAGPDAGDRVYTFIDISYHYDYLRGIAFRCIAATIVLSAASAAVLWIAAGHLLRPVYAARKREQEFVISASHELKTPLMAMMANCDVLEAEAGGDGSLAPWIANIRSAADGMADCVATLLNAAGER</sequence>
<dbReference type="Pfam" id="PF00512">
    <property type="entry name" value="HisKA"/>
    <property type="match status" value="1"/>
</dbReference>
<accession>A0A921LRD5</accession>
<dbReference type="InterPro" id="IPR003661">
    <property type="entry name" value="HisK_dim/P_dom"/>
</dbReference>